<dbReference type="AlphaFoldDB" id="A0A975GPG0"/>
<dbReference type="RefSeq" id="WP_207683377.1">
    <property type="nucleotide sequence ID" value="NZ_CP061800.1"/>
</dbReference>
<dbReference type="InterPro" id="IPR002491">
    <property type="entry name" value="ABC_transptr_periplasmic_BD"/>
</dbReference>
<dbReference type="SUPFAM" id="SSF53807">
    <property type="entry name" value="Helical backbone' metal receptor"/>
    <property type="match status" value="1"/>
</dbReference>
<proteinExistence type="predicted"/>
<gene>
    <name evidence="2" type="ORF">dnm_048020</name>
</gene>
<dbReference type="KEGG" id="dmm:dnm_048020"/>
<evidence type="ECO:0000313" key="2">
    <source>
        <dbReference type="EMBL" id="QTA88755.1"/>
    </source>
</evidence>
<dbReference type="EMBL" id="CP061800">
    <property type="protein sequence ID" value="QTA88755.1"/>
    <property type="molecule type" value="Genomic_DNA"/>
</dbReference>
<dbReference type="PROSITE" id="PS50983">
    <property type="entry name" value="FE_B12_PBP"/>
    <property type="match status" value="1"/>
</dbReference>
<accession>A0A975GPG0</accession>
<dbReference type="Proteomes" id="UP000663722">
    <property type="component" value="Chromosome"/>
</dbReference>
<protein>
    <submittedName>
        <fullName evidence="2">ABC transporter, substrate-binding protein</fullName>
    </submittedName>
</protein>
<dbReference type="PANTHER" id="PTHR30535">
    <property type="entry name" value="VITAMIN B12-BINDING PROTEIN"/>
    <property type="match status" value="1"/>
</dbReference>
<evidence type="ECO:0000313" key="3">
    <source>
        <dbReference type="Proteomes" id="UP000663722"/>
    </source>
</evidence>
<feature type="domain" description="Fe/B12 periplasmic-binding" evidence="1">
    <location>
        <begin position="42"/>
        <end position="302"/>
    </location>
</feature>
<organism evidence="2 3">
    <name type="scientific">Desulfonema magnum</name>
    <dbReference type="NCBI Taxonomy" id="45655"/>
    <lineage>
        <taxon>Bacteria</taxon>
        <taxon>Pseudomonadati</taxon>
        <taxon>Thermodesulfobacteriota</taxon>
        <taxon>Desulfobacteria</taxon>
        <taxon>Desulfobacterales</taxon>
        <taxon>Desulfococcaceae</taxon>
        <taxon>Desulfonema</taxon>
    </lineage>
</organism>
<evidence type="ECO:0000259" key="1">
    <source>
        <dbReference type="PROSITE" id="PS50983"/>
    </source>
</evidence>
<name>A0A975GPG0_9BACT</name>
<reference evidence="2" key="1">
    <citation type="journal article" date="2021" name="Microb. Physiol.">
        <title>Proteogenomic Insights into the Physiology of Marine, Sulfate-Reducing, Filamentous Desulfonema limicola and Desulfonema magnum.</title>
        <authorList>
            <person name="Schnaars V."/>
            <person name="Wohlbrand L."/>
            <person name="Scheve S."/>
            <person name="Hinrichs C."/>
            <person name="Reinhardt R."/>
            <person name="Rabus R."/>
        </authorList>
    </citation>
    <scope>NUCLEOTIDE SEQUENCE</scope>
    <source>
        <strain evidence="2">4be13</strain>
    </source>
</reference>
<dbReference type="InterPro" id="IPR050902">
    <property type="entry name" value="ABC_Transporter_SBP"/>
</dbReference>
<dbReference type="PANTHER" id="PTHR30535:SF34">
    <property type="entry name" value="MOLYBDATE-BINDING PROTEIN MOLA"/>
    <property type="match status" value="1"/>
</dbReference>
<keyword evidence="3" id="KW-1185">Reference proteome</keyword>
<dbReference type="Pfam" id="PF01497">
    <property type="entry name" value="Peripla_BP_2"/>
    <property type="match status" value="1"/>
</dbReference>
<dbReference type="GO" id="GO:0071281">
    <property type="term" value="P:cellular response to iron ion"/>
    <property type="evidence" value="ECO:0007669"/>
    <property type="project" value="TreeGrafter"/>
</dbReference>
<sequence>MRKHIKILWLSVLFLNLCGLGYAKMFTDQSGQSVEVKKPFTRIISLYGAHTENLFSLGLDKEIIGVSQNEVYPRKAMTKPDFSYHDDAEKFMAVRPDLVLIRPMIAISYESFVTRLRKAGITVVSLQPVSLDDMYEYWKILGLLTGKENRAYEMIRIFKNTMGKIESLAGTIPHEKRKRVYFEAIHEKMKTFSPDSMAIFALEKAGGINIAYDATPRRNSNIAVYGKERILARAAETDVYLAQNGRMNYGSAERIKQEPGFYTIKAVKNNQIHIIDELIVSRPTLRLARGAFEIGSALYPDVFTPDIWQEIRGTQYLFVDEEKPDRKLKPNKLGIVSPQF</sequence>
<dbReference type="Gene3D" id="3.40.50.1980">
    <property type="entry name" value="Nitrogenase molybdenum iron protein domain"/>
    <property type="match status" value="2"/>
</dbReference>